<dbReference type="Pfam" id="PF20229">
    <property type="entry name" value="ChrB_N"/>
    <property type="match status" value="1"/>
</dbReference>
<dbReference type="InterPro" id="IPR046858">
    <property type="entry name" value="ChrB_N"/>
</dbReference>
<evidence type="ECO:0000313" key="3">
    <source>
        <dbReference type="EMBL" id="MBZ0154790.1"/>
    </source>
</evidence>
<name>A0A953J924_9BACT</name>
<comment type="caution">
    <text evidence="3">The sequence shown here is derived from an EMBL/GenBank/DDBJ whole genome shotgun (WGS) entry which is preliminary data.</text>
</comment>
<evidence type="ECO:0000259" key="1">
    <source>
        <dbReference type="Pfam" id="PF09828"/>
    </source>
</evidence>
<evidence type="ECO:0000259" key="2">
    <source>
        <dbReference type="Pfam" id="PF20229"/>
    </source>
</evidence>
<protein>
    <submittedName>
        <fullName evidence="3">Chromate resistance protein</fullName>
    </submittedName>
</protein>
<evidence type="ECO:0000313" key="4">
    <source>
        <dbReference type="Proteomes" id="UP000705867"/>
    </source>
</evidence>
<reference evidence="3" key="1">
    <citation type="journal article" date="2021" name="bioRxiv">
        <title>Unraveling nitrogen, sulfur and carbon metabolic pathways and microbial community transcriptional responses to substrate deprivation and toxicity stresses in a bioreactor mimicking anoxic brackish coastal sediment conditions.</title>
        <authorList>
            <person name="Martins P.D."/>
            <person name="Echeveste M.J."/>
            <person name="Arshad A."/>
            <person name="Kurth J."/>
            <person name="Ouboter H."/>
            <person name="Jetten M.S.M."/>
            <person name="Welte C.U."/>
        </authorList>
    </citation>
    <scope>NUCLEOTIDE SEQUENCE</scope>
    <source>
        <strain evidence="3">MAG_39</strain>
    </source>
</reference>
<gene>
    <name evidence="3" type="ORF">K8I29_01075</name>
</gene>
<accession>A0A953J924</accession>
<sequence>MKKKPSSCGAGKPRWLLFFYSVPSRPVSGRVRIWRKLLRAGALPFKGAVYVLPCNEEHYEFLQWLVAEVTALKGEGAFVAVERVETMEERELVDLFIQQREKEYRSIEKGLEELERKVLSIKKGGAAMKNAKLSEQLDRFVRAFEEVQKIDFFSAKAGHALRVKIRGIEVEIKGLSGTVPEKIRYDITVKKTSEYQGKIWMTRKRPFVDRTASAWLIRKYIDPGAVFAFTDEDSAGEALPANTVIFDAKGGEFTHIGDMCTFEVLMRSFGLKDKILKKIAEIVHELDMKDEKYRNPESAGIEEILSGIRRTMQDDGEILEKGMAMFEMVYAAKSV</sequence>
<dbReference type="AlphaFoldDB" id="A0A953J924"/>
<dbReference type="EMBL" id="JAIOIV010000014">
    <property type="protein sequence ID" value="MBZ0154790.1"/>
    <property type="molecule type" value="Genomic_DNA"/>
</dbReference>
<organism evidence="3 4">
    <name type="scientific">Candidatus Nitrobium versatile</name>
    <dbReference type="NCBI Taxonomy" id="2884831"/>
    <lineage>
        <taxon>Bacteria</taxon>
        <taxon>Pseudomonadati</taxon>
        <taxon>Nitrospirota</taxon>
        <taxon>Nitrospiria</taxon>
        <taxon>Nitrospirales</taxon>
        <taxon>Nitrospiraceae</taxon>
        <taxon>Candidatus Nitrobium</taxon>
    </lineage>
</organism>
<dbReference type="Pfam" id="PF09828">
    <property type="entry name" value="ChrB_C"/>
    <property type="match status" value="1"/>
</dbReference>
<dbReference type="Proteomes" id="UP000705867">
    <property type="component" value="Unassembled WGS sequence"/>
</dbReference>
<dbReference type="InterPro" id="IPR018634">
    <property type="entry name" value="ChrB_C"/>
</dbReference>
<reference evidence="3" key="2">
    <citation type="submission" date="2021-08" db="EMBL/GenBank/DDBJ databases">
        <authorList>
            <person name="Dalcin Martins P."/>
        </authorList>
    </citation>
    <scope>NUCLEOTIDE SEQUENCE</scope>
    <source>
        <strain evidence="3">MAG_39</strain>
    </source>
</reference>
<proteinExistence type="predicted"/>
<feature type="domain" description="ChrB N-terminal" evidence="2">
    <location>
        <begin position="30"/>
        <end position="177"/>
    </location>
</feature>
<feature type="domain" description="ChrB C-terminal" evidence="1">
    <location>
        <begin position="200"/>
        <end position="331"/>
    </location>
</feature>